<evidence type="ECO:0000259" key="1">
    <source>
        <dbReference type="PROSITE" id="PS50181"/>
    </source>
</evidence>
<gene>
    <name evidence="2" type="ORF">pipiens_016275</name>
</gene>
<dbReference type="SMART" id="SM00256">
    <property type="entry name" value="FBOX"/>
    <property type="match status" value="1"/>
</dbReference>
<dbReference type="Pfam" id="PF00646">
    <property type="entry name" value="F-box"/>
    <property type="match status" value="1"/>
</dbReference>
<dbReference type="PROSITE" id="PS50181">
    <property type="entry name" value="FBOX"/>
    <property type="match status" value="1"/>
</dbReference>
<dbReference type="Gene3D" id="1.20.1280.50">
    <property type="match status" value="1"/>
</dbReference>
<dbReference type="SUPFAM" id="SSF52047">
    <property type="entry name" value="RNI-like"/>
    <property type="match status" value="1"/>
</dbReference>
<comment type="caution">
    <text evidence="2">The sequence shown here is derived from an EMBL/GenBank/DDBJ whole genome shotgun (WGS) entry which is preliminary data.</text>
</comment>
<evidence type="ECO:0000313" key="3">
    <source>
        <dbReference type="Proteomes" id="UP001562425"/>
    </source>
</evidence>
<keyword evidence="3" id="KW-1185">Reference proteome</keyword>
<reference evidence="2 3" key="1">
    <citation type="submission" date="2024-05" db="EMBL/GenBank/DDBJ databases">
        <title>Culex pipiens pipiens assembly and annotation.</title>
        <authorList>
            <person name="Alout H."/>
            <person name="Durand T."/>
        </authorList>
    </citation>
    <scope>NUCLEOTIDE SEQUENCE [LARGE SCALE GENOMIC DNA]</scope>
    <source>
        <strain evidence="2">HA-2024</strain>
        <tissue evidence="2">Whole body</tissue>
    </source>
</reference>
<dbReference type="SUPFAM" id="SSF81383">
    <property type="entry name" value="F-box domain"/>
    <property type="match status" value="1"/>
</dbReference>
<name>A0ABD1CLY9_CULPP</name>
<dbReference type="Gene3D" id="3.80.10.10">
    <property type="entry name" value="Ribonuclease Inhibitor"/>
    <property type="match status" value="1"/>
</dbReference>
<dbReference type="InterPro" id="IPR001810">
    <property type="entry name" value="F-box_dom"/>
</dbReference>
<protein>
    <recommendedName>
        <fullName evidence="1">F-box domain-containing protein</fullName>
    </recommendedName>
</protein>
<organism evidence="2 3">
    <name type="scientific">Culex pipiens pipiens</name>
    <name type="common">Northern house mosquito</name>
    <dbReference type="NCBI Taxonomy" id="38569"/>
    <lineage>
        <taxon>Eukaryota</taxon>
        <taxon>Metazoa</taxon>
        <taxon>Ecdysozoa</taxon>
        <taxon>Arthropoda</taxon>
        <taxon>Hexapoda</taxon>
        <taxon>Insecta</taxon>
        <taxon>Pterygota</taxon>
        <taxon>Neoptera</taxon>
        <taxon>Endopterygota</taxon>
        <taxon>Diptera</taxon>
        <taxon>Nematocera</taxon>
        <taxon>Culicoidea</taxon>
        <taxon>Culicidae</taxon>
        <taxon>Culicinae</taxon>
        <taxon>Culicini</taxon>
        <taxon>Culex</taxon>
        <taxon>Culex</taxon>
    </lineage>
</organism>
<dbReference type="AlphaFoldDB" id="A0ABD1CLY9"/>
<dbReference type="PANTHER" id="PTHR13318">
    <property type="entry name" value="PARTNER OF PAIRED, ISOFORM B-RELATED"/>
    <property type="match status" value="1"/>
</dbReference>
<dbReference type="PANTHER" id="PTHR13318:SF95">
    <property type="entry name" value="F-BOX PROTEIN YLR352W"/>
    <property type="match status" value="1"/>
</dbReference>
<proteinExistence type="predicted"/>
<dbReference type="CDD" id="cd09917">
    <property type="entry name" value="F-box_SF"/>
    <property type="match status" value="1"/>
</dbReference>
<dbReference type="InterPro" id="IPR032675">
    <property type="entry name" value="LRR_dom_sf"/>
</dbReference>
<evidence type="ECO:0000313" key="2">
    <source>
        <dbReference type="EMBL" id="KAL1377419.1"/>
    </source>
</evidence>
<feature type="domain" description="F-box" evidence="1">
    <location>
        <begin position="14"/>
        <end position="60"/>
    </location>
</feature>
<sequence length="294" mass="33492">MATVSALVRRMTLSEPEFHLPPELWELIFAHLAGKRVLVMRLVCHRWKTIVDRKRSLSAESHSTIFGGISLISASTPDLCEIAENLPDLKQLSVVVECQEMLEPSFLSNMKLLKILVLRSFYVFQPLNFGPLKCPYLVELKLQQFHLVANSLTFLASSKNLQKLSLNTCVLESLLELFTMLNFDVSTFQLTTNLESLHLNYCENLTHEMVNWLATSSCRMSEVRLDHMFQVNDATIQNLCLKLPRLKKLTLINCSVTAASAEYIVNHAHSMDYLDLVGCLEFHQAMVRLLKGHQ</sequence>
<dbReference type="Proteomes" id="UP001562425">
    <property type="component" value="Unassembled WGS sequence"/>
</dbReference>
<dbReference type="EMBL" id="JBEHCU010010979">
    <property type="protein sequence ID" value="KAL1377419.1"/>
    <property type="molecule type" value="Genomic_DNA"/>
</dbReference>
<accession>A0ABD1CLY9</accession>
<dbReference type="InterPro" id="IPR036047">
    <property type="entry name" value="F-box-like_dom_sf"/>
</dbReference>